<dbReference type="Gene3D" id="1.20.144.10">
    <property type="entry name" value="Phosphatidic acid phosphatase type 2/haloperoxidase"/>
    <property type="match status" value="1"/>
</dbReference>
<comment type="caution">
    <text evidence="4">The sequence shown here is derived from an EMBL/GenBank/DDBJ whole genome shotgun (WGS) entry which is preliminary data.</text>
</comment>
<reference evidence="4" key="1">
    <citation type="submission" date="2020-09" db="EMBL/GenBank/DDBJ databases">
        <title>Whole genome shotgun sequence of Streptomyces xanthophaeus NBRC 12829.</title>
        <authorList>
            <person name="Komaki H."/>
            <person name="Tamura T."/>
        </authorList>
    </citation>
    <scope>NUCLEOTIDE SEQUENCE</scope>
    <source>
        <strain evidence="4">NBRC 12829</strain>
    </source>
</reference>
<feature type="transmembrane region" description="Helical" evidence="2">
    <location>
        <begin position="33"/>
        <end position="54"/>
    </location>
</feature>
<feature type="transmembrane region" description="Helical" evidence="2">
    <location>
        <begin position="212"/>
        <end position="231"/>
    </location>
</feature>
<feature type="region of interest" description="Disordered" evidence="1">
    <location>
        <begin position="1"/>
        <end position="28"/>
    </location>
</feature>
<dbReference type="Proteomes" id="UP000600026">
    <property type="component" value="Unassembled WGS sequence"/>
</dbReference>
<name>A0A919LAC0_9ACTN</name>
<gene>
    <name evidence="4" type="ORF">Sxan_31220</name>
</gene>
<evidence type="ECO:0000313" key="4">
    <source>
        <dbReference type="EMBL" id="GHI85758.1"/>
    </source>
</evidence>
<feature type="transmembrane region" description="Helical" evidence="2">
    <location>
        <begin position="120"/>
        <end position="137"/>
    </location>
</feature>
<protein>
    <recommendedName>
        <fullName evidence="3">Phosphatidic acid phosphatase type 2/haloperoxidase domain-containing protein</fullName>
    </recommendedName>
</protein>
<feature type="transmembrane region" description="Helical" evidence="2">
    <location>
        <begin position="94"/>
        <end position="113"/>
    </location>
</feature>
<dbReference type="SUPFAM" id="SSF48317">
    <property type="entry name" value="Acid phosphatase/Vanadium-dependent haloperoxidase"/>
    <property type="match status" value="1"/>
</dbReference>
<keyword evidence="2" id="KW-1133">Transmembrane helix</keyword>
<evidence type="ECO:0000256" key="1">
    <source>
        <dbReference type="SAM" id="MobiDB-lite"/>
    </source>
</evidence>
<feature type="transmembrane region" description="Helical" evidence="2">
    <location>
        <begin position="157"/>
        <end position="178"/>
    </location>
</feature>
<evidence type="ECO:0000259" key="3">
    <source>
        <dbReference type="SMART" id="SM00014"/>
    </source>
</evidence>
<dbReference type="Pfam" id="PF01569">
    <property type="entry name" value="PAP2"/>
    <property type="match status" value="1"/>
</dbReference>
<dbReference type="InterPro" id="IPR000326">
    <property type="entry name" value="PAP2/HPO"/>
</dbReference>
<evidence type="ECO:0000256" key="2">
    <source>
        <dbReference type="SAM" id="Phobius"/>
    </source>
</evidence>
<keyword evidence="5" id="KW-1185">Reference proteome</keyword>
<feature type="compositionally biased region" description="Pro residues" evidence="1">
    <location>
        <begin position="7"/>
        <end position="28"/>
    </location>
</feature>
<proteinExistence type="predicted"/>
<evidence type="ECO:0000313" key="5">
    <source>
        <dbReference type="Proteomes" id="UP000600026"/>
    </source>
</evidence>
<dbReference type="AlphaFoldDB" id="A0A919LAC0"/>
<accession>A0A919LAC0</accession>
<feature type="domain" description="Phosphatidic acid phosphatase type 2/haloperoxidase" evidence="3">
    <location>
        <begin position="118"/>
        <end position="227"/>
    </location>
</feature>
<dbReference type="SMART" id="SM00014">
    <property type="entry name" value="acidPPc"/>
    <property type="match status" value="1"/>
</dbReference>
<sequence>MQHFPSSSPPPPPPPARPVPPPRNQVPAPPPRGALACGLTLLFVSLLAALLLRIEDRPFFQGLDDRWAAGVNGPAGEGAGGGFTEGFATVLDRLGGPFGLVLPLALIGCLCVYGRWRSGLFVFCACVVTNVLVVLPLKQLADRPRPPYPWVLVNDGSFPSGQVFSAVTLMFVVAVVVFPDRARRWWWPVGGAYVLAMMWSRTWLHAQWLSDAFAGVLVGVGVCLVLWRVFARMLETEAERMAAGSLWL</sequence>
<keyword evidence="2" id="KW-0812">Transmembrane</keyword>
<dbReference type="EMBL" id="BNEE01000006">
    <property type="protein sequence ID" value="GHI85758.1"/>
    <property type="molecule type" value="Genomic_DNA"/>
</dbReference>
<dbReference type="InterPro" id="IPR036938">
    <property type="entry name" value="PAP2/HPO_sf"/>
</dbReference>
<organism evidence="4 5">
    <name type="scientific">Streptomyces xanthophaeus</name>
    <dbReference type="NCBI Taxonomy" id="67385"/>
    <lineage>
        <taxon>Bacteria</taxon>
        <taxon>Bacillati</taxon>
        <taxon>Actinomycetota</taxon>
        <taxon>Actinomycetes</taxon>
        <taxon>Kitasatosporales</taxon>
        <taxon>Streptomycetaceae</taxon>
        <taxon>Streptomyces</taxon>
    </lineage>
</organism>
<feature type="transmembrane region" description="Helical" evidence="2">
    <location>
        <begin position="185"/>
        <end position="206"/>
    </location>
</feature>
<keyword evidence="2" id="KW-0472">Membrane</keyword>